<dbReference type="SUPFAM" id="SSF52540">
    <property type="entry name" value="P-loop containing nucleoside triphosphate hydrolases"/>
    <property type="match status" value="1"/>
</dbReference>
<dbReference type="Proteomes" id="UP000254174">
    <property type="component" value="Unassembled WGS sequence"/>
</dbReference>
<evidence type="ECO:0000259" key="8">
    <source>
        <dbReference type="Pfam" id="PF00005"/>
    </source>
</evidence>
<accession>A0A377D3L4</accession>
<dbReference type="InterPro" id="IPR017871">
    <property type="entry name" value="ABC_transporter-like_CS"/>
</dbReference>
<dbReference type="GO" id="GO:0016020">
    <property type="term" value="C:membrane"/>
    <property type="evidence" value="ECO:0007669"/>
    <property type="project" value="UniProtKB-SubCell"/>
</dbReference>
<keyword evidence="3" id="KW-0813">Transport</keyword>
<dbReference type="InterPro" id="IPR050388">
    <property type="entry name" value="ABC_Ni/Peptide_Import"/>
</dbReference>
<proteinExistence type="inferred from homology"/>
<comment type="similarity">
    <text evidence="2">Belongs to the ABC transporter superfamily.</text>
</comment>
<evidence type="ECO:0000256" key="3">
    <source>
        <dbReference type="ARBA" id="ARBA00022448"/>
    </source>
</evidence>
<dbReference type="PANTHER" id="PTHR43297">
    <property type="entry name" value="OLIGOPEPTIDE TRANSPORT ATP-BINDING PROTEIN APPD"/>
    <property type="match status" value="1"/>
</dbReference>
<protein>
    <submittedName>
        <fullName evidence="10">D-ala-D-ala transporter subunit DdpD</fullName>
        <ecNumber evidence="10">3.6.3.-</ecNumber>
    </submittedName>
</protein>
<keyword evidence="6" id="KW-0067">ATP-binding</keyword>
<dbReference type="Gene3D" id="3.40.50.300">
    <property type="entry name" value="P-loop containing nucleotide triphosphate hydrolases"/>
    <property type="match status" value="1"/>
</dbReference>
<dbReference type="GO" id="GO:0015833">
    <property type="term" value="P:peptide transport"/>
    <property type="evidence" value="ECO:0007669"/>
    <property type="project" value="InterPro"/>
</dbReference>
<feature type="domain" description="Oligopeptide/dipeptide ABC transporter C-terminal" evidence="9">
    <location>
        <begin position="141"/>
        <end position="205"/>
    </location>
</feature>
<comment type="subcellular location">
    <subcellularLocation>
        <location evidence="1">Membrane</location>
    </subcellularLocation>
</comment>
<dbReference type="PANTHER" id="PTHR43297:SF7">
    <property type="entry name" value="D,D-DIPEPTIDE TRANSPORT ATP-BINDING PROTEIN DDPD-RELATED"/>
    <property type="match status" value="1"/>
</dbReference>
<dbReference type="NCBIfam" id="TIGR01727">
    <property type="entry name" value="oligo_HPY"/>
    <property type="match status" value="1"/>
</dbReference>
<organism evidence="10 11">
    <name type="scientific">Escherichia coli</name>
    <dbReference type="NCBI Taxonomy" id="562"/>
    <lineage>
        <taxon>Bacteria</taxon>
        <taxon>Pseudomonadati</taxon>
        <taxon>Pseudomonadota</taxon>
        <taxon>Gammaproteobacteria</taxon>
        <taxon>Enterobacterales</taxon>
        <taxon>Enterobacteriaceae</taxon>
        <taxon>Escherichia</taxon>
    </lineage>
</organism>
<feature type="domain" description="ABC transporter" evidence="8">
    <location>
        <begin position="13"/>
        <end position="90"/>
    </location>
</feature>
<evidence type="ECO:0000256" key="4">
    <source>
        <dbReference type="ARBA" id="ARBA00022475"/>
    </source>
</evidence>
<reference evidence="10 11" key="1">
    <citation type="submission" date="2018-06" db="EMBL/GenBank/DDBJ databases">
        <authorList>
            <consortium name="Pathogen Informatics"/>
            <person name="Doyle S."/>
        </authorList>
    </citation>
    <scope>NUCLEOTIDE SEQUENCE [LARGE SCALE GENOMIC DNA]</scope>
    <source>
        <strain evidence="10 11">NCTC7922</strain>
    </source>
</reference>
<dbReference type="GO" id="GO:0016887">
    <property type="term" value="F:ATP hydrolysis activity"/>
    <property type="evidence" value="ECO:0007669"/>
    <property type="project" value="InterPro"/>
</dbReference>
<evidence type="ECO:0000256" key="7">
    <source>
        <dbReference type="ARBA" id="ARBA00023136"/>
    </source>
</evidence>
<evidence type="ECO:0000256" key="6">
    <source>
        <dbReference type="ARBA" id="ARBA00022840"/>
    </source>
</evidence>
<dbReference type="InterPro" id="IPR027417">
    <property type="entry name" value="P-loop_NTPase"/>
</dbReference>
<dbReference type="InterPro" id="IPR013563">
    <property type="entry name" value="Oligopep_ABC_C"/>
</dbReference>
<evidence type="ECO:0000259" key="9">
    <source>
        <dbReference type="Pfam" id="PF08352"/>
    </source>
</evidence>
<evidence type="ECO:0000256" key="2">
    <source>
        <dbReference type="ARBA" id="ARBA00005417"/>
    </source>
</evidence>
<keyword evidence="5" id="KW-0547">Nucleotide-binding</keyword>
<dbReference type="InterPro" id="IPR003439">
    <property type="entry name" value="ABC_transporter-like_ATP-bd"/>
</dbReference>
<evidence type="ECO:0000256" key="1">
    <source>
        <dbReference type="ARBA" id="ARBA00004370"/>
    </source>
</evidence>
<evidence type="ECO:0000256" key="5">
    <source>
        <dbReference type="ARBA" id="ARBA00022741"/>
    </source>
</evidence>
<dbReference type="GO" id="GO:0005524">
    <property type="term" value="F:ATP binding"/>
    <property type="evidence" value="ECO:0007669"/>
    <property type="project" value="UniProtKB-KW"/>
</dbReference>
<dbReference type="Pfam" id="PF08352">
    <property type="entry name" value="oligo_HPY"/>
    <property type="match status" value="1"/>
</dbReference>
<evidence type="ECO:0000313" key="10">
    <source>
        <dbReference type="EMBL" id="STM15695.1"/>
    </source>
</evidence>
<gene>
    <name evidence="10" type="primary">ddpD_1</name>
    <name evidence="10" type="ORF">NCTC7922_02087</name>
</gene>
<dbReference type="CDD" id="cd03257">
    <property type="entry name" value="ABC_NikE_OppD_transporters"/>
    <property type="match status" value="1"/>
</dbReference>
<dbReference type="Pfam" id="PF00005">
    <property type="entry name" value="ABC_tran"/>
    <property type="match status" value="1"/>
</dbReference>
<dbReference type="EC" id="3.6.3.-" evidence="10"/>
<dbReference type="PROSITE" id="PS00211">
    <property type="entry name" value="ABC_TRANSPORTER_1"/>
    <property type="match status" value="1"/>
</dbReference>
<evidence type="ECO:0000313" key="11">
    <source>
        <dbReference type="Proteomes" id="UP000254174"/>
    </source>
</evidence>
<name>A0A377D3L4_ECOLX</name>
<keyword evidence="7" id="KW-0472">Membrane</keyword>
<keyword evidence="4" id="KW-1003">Cell membrane</keyword>
<dbReference type="AlphaFoldDB" id="A0A377D3L4"/>
<keyword evidence="10" id="KW-0378">Hydrolase</keyword>
<sequence length="233" mass="25835">MIFQEPMTALNPTRRIGLQMMDVIRHHQPINRREARAKAIALLEEMQIPDAVEVMSRYPFELSGGMRQRVMIALAFSCEPQLIIADEPTTALDVTVQLQVLRLLKHKARASGTAVLFISHDMAVVSQLCDSVYVMYAGSVIESGMTADVIHHPRHPYTIGLLQCAPEHGIPRQPLPAIPGTVPNLTHLPDGCAFRDRCYAAGAQCENVPALTAYGDNNHRCACWYPQQEVISV</sequence>
<dbReference type="EMBL" id="UGFC01000006">
    <property type="protein sequence ID" value="STM15695.1"/>
    <property type="molecule type" value="Genomic_DNA"/>
</dbReference>